<comment type="caution">
    <text evidence="2">The sequence shown here is derived from an EMBL/GenBank/DDBJ whole genome shotgun (WGS) entry which is preliminary data.</text>
</comment>
<dbReference type="PROSITE" id="PS51725">
    <property type="entry name" value="ABM"/>
    <property type="match status" value="1"/>
</dbReference>
<dbReference type="EMBL" id="SMFZ01000002">
    <property type="protein sequence ID" value="TCK22463.1"/>
    <property type="molecule type" value="Genomic_DNA"/>
</dbReference>
<feature type="domain" description="ABM" evidence="1">
    <location>
        <begin position="12"/>
        <end position="100"/>
    </location>
</feature>
<dbReference type="PANTHER" id="PTHR33336">
    <property type="entry name" value="QUINOL MONOOXYGENASE YGIN-RELATED"/>
    <property type="match status" value="1"/>
</dbReference>
<keyword evidence="2" id="KW-0560">Oxidoreductase</keyword>
<dbReference type="Gene3D" id="3.30.70.100">
    <property type="match status" value="1"/>
</dbReference>
<dbReference type="OrthoDB" id="5080511at2"/>
<sequence length="106" mass="11781">MTTPTDSNPNLLTVIAHMKAAPGKEAELRRELEALVEPTSSEDGFVNYNLHVSTEDEGLFYLYENWESEAKLDEHLAAPHLVRFAGMLGDLLDANGLTISRLKRIA</sequence>
<dbReference type="GO" id="GO:0004497">
    <property type="term" value="F:monooxygenase activity"/>
    <property type="evidence" value="ECO:0007669"/>
    <property type="project" value="UniProtKB-KW"/>
</dbReference>
<dbReference type="Pfam" id="PF03992">
    <property type="entry name" value="ABM"/>
    <property type="match status" value="1"/>
</dbReference>
<dbReference type="InterPro" id="IPR007138">
    <property type="entry name" value="ABM_dom"/>
</dbReference>
<dbReference type="PANTHER" id="PTHR33336:SF3">
    <property type="entry name" value="ABM DOMAIN-CONTAINING PROTEIN"/>
    <property type="match status" value="1"/>
</dbReference>
<dbReference type="SUPFAM" id="SSF54909">
    <property type="entry name" value="Dimeric alpha+beta barrel"/>
    <property type="match status" value="1"/>
</dbReference>
<keyword evidence="2" id="KW-0503">Monooxygenase</keyword>
<keyword evidence="3" id="KW-1185">Reference proteome</keyword>
<name>A0A4R1HN17_PSEEN</name>
<gene>
    <name evidence="2" type="ORF">EV378_6467</name>
</gene>
<dbReference type="InterPro" id="IPR050744">
    <property type="entry name" value="AI-2_Isomerase_LsrG"/>
</dbReference>
<evidence type="ECO:0000313" key="3">
    <source>
        <dbReference type="Proteomes" id="UP000295560"/>
    </source>
</evidence>
<protein>
    <submittedName>
        <fullName evidence="2">Quinol monooxygenase YgiN</fullName>
    </submittedName>
</protein>
<organism evidence="2 3">
    <name type="scientific">Pseudonocardia endophytica</name>
    <dbReference type="NCBI Taxonomy" id="401976"/>
    <lineage>
        <taxon>Bacteria</taxon>
        <taxon>Bacillati</taxon>
        <taxon>Actinomycetota</taxon>
        <taxon>Actinomycetes</taxon>
        <taxon>Pseudonocardiales</taxon>
        <taxon>Pseudonocardiaceae</taxon>
        <taxon>Pseudonocardia</taxon>
    </lineage>
</organism>
<reference evidence="2 3" key="1">
    <citation type="submission" date="2019-03" db="EMBL/GenBank/DDBJ databases">
        <title>Sequencing the genomes of 1000 actinobacteria strains.</title>
        <authorList>
            <person name="Klenk H.-P."/>
        </authorList>
    </citation>
    <scope>NUCLEOTIDE SEQUENCE [LARGE SCALE GENOMIC DNA]</scope>
    <source>
        <strain evidence="2 3">DSM 44969</strain>
    </source>
</reference>
<dbReference type="Proteomes" id="UP000295560">
    <property type="component" value="Unassembled WGS sequence"/>
</dbReference>
<accession>A0A4R1HN17</accession>
<dbReference type="RefSeq" id="WP_132431346.1">
    <property type="nucleotide sequence ID" value="NZ_SMFZ01000002.1"/>
</dbReference>
<proteinExistence type="predicted"/>
<dbReference type="AlphaFoldDB" id="A0A4R1HN17"/>
<evidence type="ECO:0000313" key="2">
    <source>
        <dbReference type="EMBL" id="TCK22463.1"/>
    </source>
</evidence>
<evidence type="ECO:0000259" key="1">
    <source>
        <dbReference type="PROSITE" id="PS51725"/>
    </source>
</evidence>
<dbReference type="InterPro" id="IPR011008">
    <property type="entry name" value="Dimeric_a/b-barrel"/>
</dbReference>